<dbReference type="PROSITE" id="PS50112">
    <property type="entry name" value="PAS"/>
    <property type="match status" value="3"/>
</dbReference>
<dbReference type="SMART" id="SM00304">
    <property type="entry name" value="HAMP"/>
    <property type="match status" value="1"/>
</dbReference>
<dbReference type="Pfam" id="PF08447">
    <property type="entry name" value="PAS_3"/>
    <property type="match status" value="1"/>
</dbReference>
<dbReference type="InterPro" id="IPR000014">
    <property type="entry name" value="PAS"/>
</dbReference>
<keyword evidence="4" id="KW-0547">Nucleotide-binding</keyword>
<dbReference type="SUPFAM" id="SSF158472">
    <property type="entry name" value="HAMP domain-like"/>
    <property type="match status" value="1"/>
</dbReference>
<name>A0A0F9HBH6_9ZZZZ</name>
<accession>A0A0F9HBH6</accession>
<dbReference type="SUPFAM" id="SSF55785">
    <property type="entry name" value="PYP-like sensor domain (PAS domain)"/>
    <property type="match status" value="3"/>
</dbReference>
<dbReference type="GO" id="GO:0016020">
    <property type="term" value="C:membrane"/>
    <property type="evidence" value="ECO:0007669"/>
    <property type="project" value="UniProtKB-SubCell"/>
</dbReference>
<keyword evidence="6" id="KW-0067">ATP-binding</keyword>
<gene>
    <name evidence="13" type="ORF">LCGC14_1804500</name>
</gene>
<dbReference type="CDD" id="cd00130">
    <property type="entry name" value="PAS"/>
    <property type="match status" value="3"/>
</dbReference>
<evidence type="ECO:0000256" key="8">
    <source>
        <dbReference type="SAM" id="Coils"/>
    </source>
</evidence>
<feature type="domain" description="PAS" evidence="10">
    <location>
        <begin position="637"/>
        <end position="683"/>
    </location>
</feature>
<evidence type="ECO:0000313" key="13">
    <source>
        <dbReference type="EMBL" id="KKM00432.1"/>
    </source>
</evidence>
<dbReference type="InterPro" id="IPR003660">
    <property type="entry name" value="HAMP_dom"/>
</dbReference>
<feature type="transmembrane region" description="Helical" evidence="9">
    <location>
        <begin position="6"/>
        <end position="28"/>
    </location>
</feature>
<dbReference type="Gene3D" id="3.30.450.20">
    <property type="entry name" value="PAS domain"/>
    <property type="match status" value="3"/>
</dbReference>
<dbReference type="NCBIfam" id="TIGR00229">
    <property type="entry name" value="sensory_box"/>
    <property type="match status" value="3"/>
</dbReference>
<evidence type="ECO:0008006" key="14">
    <source>
        <dbReference type="Google" id="ProtNLM"/>
    </source>
</evidence>
<dbReference type="GO" id="GO:0016301">
    <property type="term" value="F:kinase activity"/>
    <property type="evidence" value="ECO:0007669"/>
    <property type="project" value="UniProtKB-KW"/>
</dbReference>
<proteinExistence type="predicted"/>
<dbReference type="InterPro" id="IPR013655">
    <property type="entry name" value="PAS_fold_3"/>
</dbReference>
<dbReference type="Gene3D" id="6.10.340.10">
    <property type="match status" value="1"/>
</dbReference>
<dbReference type="GO" id="GO:0000160">
    <property type="term" value="P:phosphorelay signal transduction system"/>
    <property type="evidence" value="ECO:0007669"/>
    <property type="project" value="UniProtKB-KW"/>
</dbReference>
<dbReference type="PROSITE" id="PS50885">
    <property type="entry name" value="HAMP"/>
    <property type="match status" value="1"/>
</dbReference>
<dbReference type="InterPro" id="IPR029151">
    <property type="entry name" value="Sensor-like_sf"/>
</dbReference>
<evidence type="ECO:0000259" key="12">
    <source>
        <dbReference type="PROSITE" id="PS50885"/>
    </source>
</evidence>
<dbReference type="InterPro" id="IPR000700">
    <property type="entry name" value="PAS-assoc_C"/>
</dbReference>
<feature type="non-terminal residue" evidence="13">
    <location>
        <position position="793"/>
    </location>
</feature>
<keyword evidence="7" id="KW-0902">Two-component regulatory system</keyword>
<comment type="subcellular location">
    <subcellularLocation>
        <location evidence="1">Membrane</location>
    </subcellularLocation>
</comment>
<evidence type="ECO:0000256" key="6">
    <source>
        <dbReference type="ARBA" id="ARBA00022840"/>
    </source>
</evidence>
<keyword evidence="5" id="KW-0418">Kinase</keyword>
<keyword evidence="8" id="KW-0175">Coiled coil</keyword>
<dbReference type="Pfam" id="PF13426">
    <property type="entry name" value="PAS_9"/>
    <property type="match status" value="2"/>
</dbReference>
<dbReference type="InterPro" id="IPR052155">
    <property type="entry name" value="Biofilm_reg_signaling"/>
</dbReference>
<dbReference type="PANTHER" id="PTHR44757:SF2">
    <property type="entry name" value="BIOFILM ARCHITECTURE MAINTENANCE PROTEIN MBAA"/>
    <property type="match status" value="1"/>
</dbReference>
<dbReference type="Pfam" id="PF00672">
    <property type="entry name" value="HAMP"/>
    <property type="match status" value="1"/>
</dbReference>
<evidence type="ECO:0000256" key="4">
    <source>
        <dbReference type="ARBA" id="ARBA00022741"/>
    </source>
</evidence>
<dbReference type="PROSITE" id="PS50113">
    <property type="entry name" value="PAC"/>
    <property type="match status" value="3"/>
</dbReference>
<feature type="domain" description="PAS" evidence="10">
    <location>
        <begin position="386"/>
        <end position="456"/>
    </location>
</feature>
<sequence length="793" mass="89984">MRLSLNVKVIIVITLTIFIVYLAGVYFVTKNMSKRLRNSMTENSIHITHVFYQQLNEIYSNIQKTQKQLQASTEHAGDFKGVMYVEIYDRDAKVIAHTQKELVGKAPEDKLNPEFVIKILDSGETLVMEHPDEGRYEMFVPVLGTNKLNKGQKVGVIDLAMVYKPGMELSHLKDHATHIIQSLQLSVNDSYSNFEAGKIYMQDLIVHLAEIEGVDHVEIYDKNGVIIAHTNEERVGGKASSEHDSAITEILIEGNTIEQEDPVRNRFSRFIPIMTAANGGGEQISGVAEIVMDMGIIDRKVANFNKIMFKIAIVLALTLLGVITFAMRKLVIKPIERLSEHAKLVAGGDLTQKVAIGEDDEFGDLAKSFNAMTTGLRKSNEDLLSSKYYIESILKSMNDALMVISPDGTIRTVNTAACAMLGYEEAELLNQLINKVIPDEQMPMKELEISGYIVNDEKTYLTKSGREIPISFSASVMQDSNGNIEGCIFVARDITKHKQAEEKLRESEEKYRSLYDSNLLGVAITTYEGKIRSANKTFQDILGFTESELQSMSIKDITHPDDIEENMKLFNDTVKRKLKQYGMEKRYFHKNGRILWCDLEVFAIYDEHGDFRYCFSMIRDITERKMAEEALRQTLKDREILYRAIEATRVGITICDNERNIIYVNEADASMHGYTVEELTGKSTSIYKNDVIFQNMLSEIEPMDGWTRESTNVRMDGSEFPVLLSSVFIKDDEGRPTAMVTACTDITERKQAEEEKQRQFIDLEKADKSIKASLMEKEALLREVHHRVKNNMA</sequence>
<dbReference type="EMBL" id="LAZR01017436">
    <property type="protein sequence ID" value="KKM00432.1"/>
    <property type="molecule type" value="Genomic_DNA"/>
</dbReference>
<evidence type="ECO:0000256" key="7">
    <source>
        <dbReference type="ARBA" id="ARBA00023012"/>
    </source>
</evidence>
<comment type="caution">
    <text evidence="13">The sequence shown here is derived from an EMBL/GenBank/DDBJ whole genome shotgun (WGS) entry which is preliminary data.</text>
</comment>
<keyword evidence="9" id="KW-0472">Membrane</keyword>
<dbReference type="InterPro" id="IPR001610">
    <property type="entry name" value="PAC"/>
</dbReference>
<evidence type="ECO:0000256" key="2">
    <source>
        <dbReference type="ARBA" id="ARBA00022553"/>
    </source>
</evidence>
<feature type="coiled-coil region" evidence="8">
    <location>
        <begin position="490"/>
        <end position="517"/>
    </location>
</feature>
<keyword evidence="9" id="KW-1133">Transmembrane helix</keyword>
<evidence type="ECO:0000256" key="3">
    <source>
        <dbReference type="ARBA" id="ARBA00022679"/>
    </source>
</evidence>
<dbReference type="PANTHER" id="PTHR44757">
    <property type="entry name" value="DIGUANYLATE CYCLASE DGCP"/>
    <property type="match status" value="1"/>
</dbReference>
<dbReference type="SMART" id="SM00086">
    <property type="entry name" value="PAC"/>
    <property type="match status" value="3"/>
</dbReference>
<dbReference type="SMART" id="SM00091">
    <property type="entry name" value="PAS"/>
    <property type="match status" value="3"/>
</dbReference>
<dbReference type="InterPro" id="IPR035965">
    <property type="entry name" value="PAS-like_dom_sf"/>
</dbReference>
<protein>
    <recommendedName>
        <fullName evidence="14">Histidine kinase</fullName>
    </recommendedName>
</protein>
<keyword evidence="3" id="KW-0808">Transferase</keyword>
<dbReference type="CDD" id="cd06225">
    <property type="entry name" value="HAMP"/>
    <property type="match status" value="1"/>
</dbReference>
<keyword evidence="9" id="KW-0812">Transmembrane</keyword>
<feature type="domain" description="PAS" evidence="10">
    <location>
        <begin position="507"/>
        <end position="577"/>
    </location>
</feature>
<feature type="domain" description="PAC" evidence="11">
    <location>
        <begin position="706"/>
        <end position="758"/>
    </location>
</feature>
<evidence type="ECO:0000256" key="1">
    <source>
        <dbReference type="ARBA" id="ARBA00004370"/>
    </source>
</evidence>
<feature type="coiled-coil region" evidence="8">
    <location>
        <begin position="749"/>
        <end position="783"/>
    </location>
</feature>
<feature type="domain" description="HAMP" evidence="12">
    <location>
        <begin position="329"/>
        <end position="381"/>
    </location>
</feature>
<evidence type="ECO:0000259" key="10">
    <source>
        <dbReference type="PROSITE" id="PS50112"/>
    </source>
</evidence>
<feature type="domain" description="PAC" evidence="11">
    <location>
        <begin position="581"/>
        <end position="633"/>
    </location>
</feature>
<evidence type="ECO:0000259" key="11">
    <source>
        <dbReference type="PROSITE" id="PS50113"/>
    </source>
</evidence>
<evidence type="ECO:0000256" key="5">
    <source>
        <dbReference type="ARBA" id="ARBA00022777"/>
    </source>
</evidence>
<dbReference type="AlphaFoldDB" id="A0A0F9HBH6"/>
<feature type="domain" description="PAC" evidence="11">
    <location>
        <begin position="454"/>
        <end position="506"/>
    </location>
</feature>
<evidence type="ECO:0000256" key="9">
    <source>
        <dbReference type="SAM" id="Phobius"/>
    </source>
</evidence>
<reference evidence="13" key="1">
    <citation type="journal article" date="2015" name="Nature">
        <title>Complex archaea that bridge the gap between prokaryotes and eukaryotes.</title>
        <authorList>
            <person name="Spang A."/>
            <person name="Saw J.H."/>
            <person name="Jorgensen S.L."/>
            <person name="Zaremba-Niedzwiedzka K."/>
            <person name="Martijn J."/>
            <person name="Lind A.E."/>
            <person name="van Eijk R."/>
            <person name="Schleper C."/>
            <person name="Guy L."/>
            <person name="Ettema T.J."/>
        </authorList>
    </citation>
    <scope>NUCLEOTIDE SEQUENCE</scope>
</reference>
<feature type="transmembrane region" description="Helical" evidence="9">
    <location>
        <begin position="307"/>
        <end position="327"/>
    </location>
</feature>
<keyword evidence="2" id="KW-0597">Phosphoprotein</keyword>
<dbReference type="SUPFAM" id="SSF103190">
    <property type="entry name" value="Sensory domain-like"/>
    <property type="match status" value="1"/>
</dbReference>
<organism evidence="13">
    <name type="scientific">marine sediment metagenome</name>
    <dbReference type="NCBI Taxonomy" id="412755"/>
    <lineage>
        <taxon>unclassified sequences</taxon>
        <taxon>metagenomes</taxon>
        <taxon>ecological metagenomes</taxon>
    </lineage>
</organism>
<dbReference type="GO" id="GO:0005524">
    <property type="term" value="F:ATP binding"/>
    <property type="evidence" value="ECO:0007669"/>
    <property type="project" value="UniProtKB-KW"/>
</dbReference>